<keyword evidence="4 6" id="KW-1133">Transmembrane helix</keyword>
<feature type="domain" description="Type II secretion system protein GspF" evidence="7">
    <location>
        <begin position="150"/>
        <end position="273"/>
    </location>
</feature>
<evidence type="ECO:0000259" key="7">
    <source>
        <dbReference type="Pfam" id="PF00482"/>
    </source>
</evidence>
<feature type="transmembrane region" description="Helical" evidence="6">
    <location>
        <begin position="111"/>
        <end position="129"/>
    </location>
</feature>
<keyword evidence="9" id="KW-1185">Reference proteome</keyword>
<dbReference type="STRING" id="1121432.SAMN02745219_00860"/>
<dbReference type="PANTHER" id="PTHR35007:SF1">
    <property type="entry name" value="PILUS ASSEMBLY PROTEIN"/>
    <property type="match status" value="1"/>
</dbReference>
<feature type="transmembrane region" description="Helical" evidence="6">
    <location>
        <begin position="256"/>
        <end position="276"/>
    </location>
</feature>
<gene>
    <name evidence="8" type="ORF">SAMN02745219_00860</name>
</gene>
<evidence type="ECO:0000256" key="4">
    <source>
        <dbReference type="ARBA" id="ARBA00022989"/>
    </source>
</evidence>
<proteinExistence type="predicted"/>
<evidence type="ECO:0000313" key="8">
    <source>
        <dbReference type="EMBL" id="SHI69451.1"/>
    </source>
</evidence>
<evidence type="ECO:0000256" key="2">
    <source>
        <dbReference type="ARBA" id="ARBA00022475"/>
    </source>
</evidence>
<evidence type="ECO:0000256" key="6">
    <source>
        <dbReference type="SAM" id="Phobius"/>
    </source>
</evidence>
<dbReference type="PANTHER" id="PTHR35007">
    <property type="entry name" value="INTEGRAL MEMBRANE PROTEIN-RELATED"/>
    <property type="match status" value="1"/>
</dbReference>
<evidence type="ECO:0000256" key="3">
    <source>
        <dbReference type="ARBA" id="ARBA00022692"/>
    </source>
</evidence>
<dbReference type="InterPro" id="IPR018076">
    <property type="entry name" value="T2SS_GspF_dom"/>
</dbReference>
<feature type="transmembrane region" description="Helical" evidence="6">
    <location>
        <begin position="288"/>
        <end position="307"/>
    </location>
</feature>
<keyword evidence="2" id="KW-1003">Cell membrane</keyword>
<dbReference type="Gene3D" id="1.20.81.30">
    <property type="entry name" value="Type II secretion system (T2SS), domain F"/>
    <property type="match status" value="1"/>
</dbReference>
<comment type="subcellular location">
    <subcellularLocation>
        <location evidence="1">Cell membrane</location>
        <topology evidence="1">Multi-pass membrane protein</topology>
    </subcellularLocation>
</comment>
<evidence type="ECO:0000256" key="5">
    <source>
        <dbReference type="ARBA" id="ARBA00023136"/>
    </source>
</evidence>
<accession>A0A1M6D8G5</accession>
<keyword evidence="3 6" id="KW-0812">Transmembrane</keyword>
<dbReference type="Proteomes" id="UP000184529">
    <property type="component" value="Unassembled WGS sequence"/>
</dbReference>
<sequence length="315" mass="34386">MVFLSVSLFVWGLLGDAGEAARRVAHRLKVYTGRLAHSPWNPALKEEEGLPPWQRFLRRVGSALAPRSAAQRLEAELARAGIPMRGEEFITVQLGVTAGLPLLMLAATHNLAGAVVLGIFGYTLTRMVIIRGKAGRARKFNDQLVDSLAIMANSLRAGFSFFQAMDTVRREMPDPIAGEFSRALREINLGRSVDEALEGMARRVESPDLDLVVTAVLIQRQVGGNLAEILDIISETIRERIRIKGQIRTLTAQGRISGLVVGLLPVFFGALLLVISPDYLKVLFTEKAGLLMLAGAAVSELVGFLLIRQITNIEI</sequence>
<dbReference type="EMBL" id="FQZM01000009">
    <property type="protein sequence ID" value="SHI69451.1"/>
    <property type="molecule type" value="Genomic_DNA"/>
</dbReference>
<protein>
    <submittedName>
        <fullName evidence="8">Tight adherence protein B</fullName>
    </submittedName>
</protein>
<dbReference type="Pfam" id="PF00482">
    <property type="entry name" value="T2SSF"/>
    <property type="match status" value="1"/>
</dbReference>
<organism evidence="8 9">
    <name type="scientific">Desulfofundulus thermosubterraneus DSM 16057</name>
    <dbReference type="NCBI Taxonomy" id="1121432"/>
    <lineage>
        <taxon>Bacteria</taxon>
        <taxon>Bacillati</taxon>
        <taxon>Bacillota</taxon>
        <taxon>Clostridia</taxon>
        <taxon>Eubacteriales</taxon>
        <taxon>Peptococcaceae</taxon>
        <taxon>Desulfofundulus</taxon>
    </lineage>
</organism>
<keyword evidence="5 6" id="KW-0472">Membrane</keyword>
<dbReference type="InterPro" id="IPR042094">
    <property type="entry name" value="T2SS_GspF_sf"/>
</dbReference>
<reference evidence="9" key="1">
    <citation type="submission" date="2016-11" db="EMBL/GenBank/DDBJ databases">
        <authorList>
            <person name="Varghese N."/>
            <person name="Submissions S."/>
        </authorList>
    </citation>
    <scope>NUCLEOTIDE SEQUENCE [LARGE SCALE GENOMIC DNA]</scope>
    <source>
        <strain evidence="9">DSM 16057</strain>
    </source>
</reference>
<name>A0A1M6D8G5_9FIRM</name>
<dbReference type="GO" id="GO:0005886">
    <property type="term" value="C:plasma membrane"/>
    <property type="evidence" value="ECO:0007669"/>
    <property type="project" value="UniProtKB-SubCell"/>
</dbReference>
<evidence type="ECO:0000256" key="1">
    <source>
        <dbReference type="ARBA" id="ARBA00004651"/>
    </source>
</evidence>
<evidence type="ECO:0000313" key="9">
    <source>
        <dbReference type="Proteomes" id="UP000184529"/>
    </source>
</evidence>
<dbReference type="AlphaFoldDB" id="A0A1M6D8G5"/>